<feature type="compositionally biased region" description="Low complexity" evidence="1">
    <location>
        <begin position="136"/>
        <end position="152"/>
    </location>
</feature>
<dbReference type="RefSeq" id="XP_001881807.1">
    <property type="nucleotide sequence ID" value="XM_001881772.1"/>
</dbReference>
<feature type="compositionally biased region" description="Polar residues" evidence="1">
    <location>
        <begin position="20"/>
        <end position="30"/>
    </location>
</feature>
<evidence type="ECO:0000259" key="2">
    <source>
        <dbReference type="Pfam" id="PF18803"/>
    </source>
</evidence>
<feature type="compositionally biased region" description="Gly residues" evidence="1">
    <location>
        <begin position="550"/>
        <end position="571"/>
    </location>
</feature>
<dbReference type="OrthoDB" id="3061725at2759"/>
<dbReference type="Pfam" id="PF18803">
    <property type="entry name" value="CxC2"/>
    <property type="match status" value="1"/>
</dbReference>
<reference evidence="3 4" key="1">
    <citation type="journal article" date="2008" name="Nature">
        <title>The genome of Laccaria bicolor provides insights into mycorrhizal symbiosis.</title>
        <authorList>
            <person name="Martin F."/>
            <person name="Aerts A."/>
            <person name="Ahren D."/>
            <person name="Brun A."/>
            <person name="Danchin E.G.J."/>
            <person name="Duchaussoy F."/>
            <person name="Gibon J."/>
            <person name="Kohler A."/>
            <person name="Lindquist E."/>
            <person name="Pereda V."/>
            <person name="Salamov A."/>
            <person name="Shapiro H.J."/>
            <person name="Wuyts J."/>
            <person name="Blaudez D."/>
            <person name="Buee M."/>
            <person name="Brokstein P."/>
            <person name="Canbaeck B."/>
            <person name="Cohen D."/>
            <person name="Courty P.E."/>
            <person name="Coutinho P.M."/>
            <person name="Delaruelle C."/>
            <person name="Detter J.C."/>
            <person name="Deveau A."/>
            <person name="DiFazio S."/>
            <person name="Duplessis S."/>
            <person name="Fraissinet-Tachet L."/>
            <person name="Lucic E."/>
            <person name="Frey-Klett P."/>
            <person name="Fourrey C."/>
            <person name="Feussner I."/>
            <person name="Gay G."/>
            <person name="Grimwood J."/>
            <person name="Hoegger P.J."/>
            <person name="Jain P."/>
            <person name="Kilaru S."/>
            <person name="Labbe J."/>
            <person name="Lin Y.C."/>
            <person name="Legue V."/>
            <person name="Le Tacon F."/>
            <person name="Marmeisse R."/>
            <person name="Melayah D."/>
            <person name="Montanini B."/>
            <person name="Muratet M."/>
            <person name="Nehls U."/>
            <person name="Niculita-Hirzel H."/>
            <person name="Oudot-Le Secq M.P."/>
            <person name="Peter M."/>
            <person name="Quesneville H."/>
            <person name="Rajashekar B."/>
            <person name="Reich M."/>
            <person name="Rouhier N."/>
            <person name="Schmutz J."/>
            <person name="Yin T."/>
            <person name="Chalot M."/>
            <person name="Henrissat B."/>
            <person name="Kuees U."/>
            <person name="Lucas S."/>
            <person name="Van de Peer Y."/>
            <person name="Podila G.K."/>
            <person name="Polle A."/>
            <person name="Pukkila P.J."/>
            <person name="Richardson P.M."/>
            <person name="Rouze P."/>
            <person name="Sanders I.R."/>
            <person name="Stajich J.E."/>
            <person name="Tunlid A."/>
            <person name="Tuskan G."/>
            <person name="Grigoriev I.V."/>
        </authorList>
    </citation>
    <scope>NUCLEOTIDE SEQUENCE [LARGE SCALE GENOMIC DNA]</scope>
    <source>
        <strain evidence="4">S238N-H82 / ATCC MYA-4686</strain>
    </source>
</reference>
<dbReference type="KEGG" id="lbc:LACBIDRAFT_327890"/>
<evidence type="ECO:0000313" key="4">
    <source>
        <dbReference type="Proteomes" id="UP000001194"/>
    </source>
</evidence>
<keyword evidence="4" id="KW-1185">Reference proteome</keyword>
<dbReference type="Proteomes" id="UP000001194">
    <property type="component" value="Unassembled WGS sequence"/>
</dbReference>
<feature type="region of interest" description="Disordered" evidence="1">
    <location>
        <begin position="1"/>
        <end position="152"/>
    </location>
</feature>
<sequence length="1162" mass="127957">MGPHTSARQFHNGFPATLVDPTQSSGSQRWTLGRPAFSGTSRLMAPTAASSAKVSKPSSSTSPPSSSSNWRRSPSNDRTTDSYAPSRDQPPHISYLAQSNSQEPRISSTHSTAPLPSDGNNPSQHKPGGDASSNYSSPLSSPPTSVTPTTLPVDEEIAVRTFRVGMERGYSLSPMYNLILEYNLEKGSNLSTAMEVSWILLHPNLNPSDITRKTGEGVDPYTSICVKEERLVRILRAVNELQAFLHWMADLIEERARVYSIDPEDTMTTALRGCKSRSQLDMAYKILVKRLQVAQQTVMKYESEYQGNDIPLSPVSTAPKLYSDFKRIEDVDGRMRYLLENIPHHQNGVSWDILHPTQTLTWDEPVKERALTPPLDSERNPVEVKKKVEWDNYNSPWSDNNPSIEQGRDQTQGLEPSFGFQTPFQTGKQFLERADDTTSGVFFSTPTYNANADVTVGLATPSRSNLGDNVKEAMVMDQSRTHTSNVPSNQTSRLWTVPASSSLTAPQANKSNANPGGGRSPPGRGMPDDNRGNSNHAGGSGGPPPSNSNHGGGGGGFPPPGGGGGGGGGFPSSGFPSGNGGPPPPGGGGNDPPGPGGAGWPQAPYGNMPASIKTELKVEQLPEWDGNHWTAIDYFWNVQQLLSRNFYGTAQEYMIISEKGDTKEKAQRNLYWSRFSVGVLQGDSKLVGQSGGLHSCHVLGKFYKSMVVELFLTQYHYTNFNYLLHLYPMGKHRIGPKKIQPVTFKDDTAYKRRQKALAQKPEPADEIARHLKKTQDDVLKALHPSYFLACAAGQSNKFFERANLVWCLRFPEPEEIKVNKDYMDTDYGAYILKLRQKLVRSKVGWMSFLFPEQADADSPPKHSWNAELNSAIQKIMNGLPTPMIGLEEIEKAIVGPSLGETTQEDTSSEGDFNFNFLYCPAGRYKGKSKFVVVRDNKHDNKLHIGHSRTVQISDNGFRILQTPRSPMKVSSAQSRPLVEQEFDDWNPCIEYEDAGEESPLINVEENVQGTVAAKVAAKRYPTLDAPLHEWAGKDWCDPGYREEYLLELLRLEGQGGNTSMGACHAPPQLESTTLPHHIIKKWDGACFDKVSLKDLGLRVQLGHPASSRCVTPQPGHKDFMVLHTNGLHQCAYPAQLTKNANAWNLKIGQGFGTGSKHEEVLE</sequence>
<feature type="compositionally biased region" description="Polar residues" evidence="1">
    <location>
        <begin position="501"/>
        <end position="514"/>
    </location>
</feature>
<protein>
    <submittedName>
        <fullName evidence="3">Predicted protein</fullName>
    </submittedName>
</protein>
<feature type="compositionally biased region" description="Low complexity" evidence="1">
    <location>
        <begin position="45"/>
        <end position="73"/>
    </location>
</feature>
<feature type="compositionally biased region" description="Polar residues" evidence="1">
    <location>
        <begin position="96"/>
        <end position="124"/>
    </location>
</feature>
<dbReference type="STRING" id="486041.B0DD50"/>
<evidence type="ECO:0000256" key="1">
    <source>
        <dbReference type="SAM" id="MobiDB-lite"/>
    </source>
</evidence>
<accession>B0DD50</accession>
<name>B0DD50_LACBS</name>
<dbReference type="EMBL" id="DS547104">
    <property type="protein sequence ID" value="EDR07415.1"/>
    <property type="molecule type" value="Genomic_DNA"/>
</dbReference>
<dbReference type="InParanoid" id="B0DD50"/>
<dbReference type="HOGENOM" id="CLU_275086_0_0_1"/>
<dbReference type="InterPro" id="IPR041457">
    <property type="entry name" value="CxC2_KDZ-assoc"/>
</dbReference>
<evidence type="ECO:0000313" key="3">
    <source>
        <dbReference type="EMBL" id="EDR07415.1"/>
    </source>
</evidence>
<feature type="region of interest" description="Disordered" evidence="1">
    <location>
        <begin position="501"/>
        <end position="608"/>
    </location>
</feature>
<organism evidence="4">
    <name type="scientific">Laccaria bicolor (strain S238N-H82 / ATCC MYA-4686)</name>
    <name type="common">Bicoloured deceiver</name>
    <name type="synonym">Laccaria laccata var. bicolor</name>
    <dbReference type="NCBI Taxonomy" id="486041"/>
    <lineage>
        <taxon>Eukaryota</taxon>
        <taxon>Fungi</taxon>
        <taxon>Dikarya</taxon>
        <taxon>Basidiomycota</taxon>
        <taxon>Agaricomycotina</taxon>
        <taxon>Agaricomycetes</taxon>
        <taxon>Agaricomycetidae</taxon>
        <taxon>Agaricales</taxon>
        <taxon>Agaricineae</taxon>
        <taxon>Hydnangiaceae</taxon>
        <taxon>Laccaria</taxon>
    </lineage>
</organism>
<proteinExistence type="predicted"/>
<dbReference type="AlphaFoldDB" id="B0DD50"/>
<feature type="domain" description="CxC2-like cysteine cluster KDZ transposase-associated" evidence="2">
    <location>
        <begin position="1092"/>
        <end position="1131"/>
    </location>
</feature>
<feature type="compositionally biased region" description="Gly residues" evidence="1">
    <location>
        <begin position="587"/>
        <end position="599"/>
    </location>
</feature>
<feature type="region of interest" description="Disordered" evidence="1">
    <location>
        <begin position="393"/>
        <end position="413"/>
    </location>
</feature>
<gene>
    <name evidence="3" type="ORF">LACBIDRAFT_327890</name>
</gene>
<dbReference type="GeneID" id="6077489"/>